<comment type="caution">
    <text evidence="3">The sequence shown here is derived from an EMBL/GenBank/DDBJ whole genome shotgun (WGS) entry which is preliminary data.</text>
</comment>
<reference evidence="3 4" key="1">
    <citation type="submission" date="2019-02" db="EMBL/GenBank/DDBJ databases">
        <title>Deep-cultivation of Planctomycetes and their phenomic and genomic characterization uncovers novel biology.</title>
        <authorList>
            <person name="Wiegand S."/>
            <person name="Jogler M."/>
            <person name="Boedeker C."/>
            <person name="Pinto D."/>
            <person name="Vollmers J."/>
            <person name="Rivas-Marin E."/>
            <person name="Kohn T."/>
            <person name="Peeters S.H."/>
            <person name="Heuer A."/>
            <person name="Rast P."/>
            <person name="Oberbeckmann S."/>
            <person name="Bunk B."/>
            <person name="Jeske O."/>
            <person name="Meyerdierks A."/>
            <person name="Storesund J.E."/>
            <person name="Kallscheuer N."/>
            <person name="Luecker S."/>
            <person name="Lage O.M."/>
            <person name="Pohl T."/>
            <person name="Merkel B.J."/>
            <person name="Hornburger P."/>
            <person name="Mueller R.-W."/>
            <person name="Bruemmer F."/>
            <person name="Labrenz M."/>
            <person name="Spormann A.M."/>
            <person name="Op Den Camp H."/>
            <person name="Overmann J."/>
            <person name="Amann R."/>
            <person name="Jetten M.S.M."/>
            <person name="Mascher T."/>
            <person name="Medema M.H."/>
            <person name="Devos D.P."/>
            <person name="Kaster A.-K."/>
            <person name="Ovreas L."/>
            <person name="Rohde M."/>
            <person name="Galperin M.Y."/>
            <person name="Jogler C."/>
        </authorList>
    </citation>
    <scope>NUCLEOTIDE SEQUENCE [LARGE SCALE GENOMIC DNA]</scope>
    <source>
        <strain evidence="3 4">Pla144</strain>
    </source>
</reference>
<dbReference type="Pfam" id="PF13810">
    <property type="entry name" value="DUF4185"/>
    <property type="match status" value="1"/>
</dbReference>
<keyword evidence="4" id="KW-1185">Reference proteome</keyword>
<dbReference type="Proteomes" id="UP000318437">
    <property type="component" value="Unassembled WGS sequence"/>
</dbReference>
<evidence type="ECO:0000313" key="3">
    <source>
        <dbReference type="EMBL" id="TWU29487.1"/>
    </source>
</evidence>
<accession>A0A5C6D1E9</accession>
<evidence type="ECO:0008006" key="5">
    <source>
        <dbReference type="Google" id="ProtNLM"/>
    </source>
</evidence>
<protein>
    <recommendedName>
        <fullName evidence="5">PEP-CTERM protein-sorting domain-containing protein</fullName>
    </recommendedName>
</protein>
<dbReference type="InterPro" id="IPR025442">
    <property type="entry name" value="DUF4185"/>
</dbReference>
<dbReference type="EMBL" id="SJPS01000001">
    <property type="protein sequence ID" value="TWU29487.1"/>
    <property type="molecule type" value="Genomic_DNA"/>
</dbReference>
<evidence type="ECO:0000259" key="1">
    <source>
        <dbReference type="Pfam" id="PF07589"/>
    </source>
</evidence>
<organism evidence="3 4">
    <name type="scientific">Bythopirellula polymerisocia</name>
    <dbReference type="NCBI Taxonomy" id="2528003"/>
    <lineage>
        <taxon>Bacteria</taxon>
        <taxon>Pseudomonadati</taxon>
        <taxon>Planctomycetota</taxon>
        <taxon>Planctomycetia</taxon>
        <taxon>Pirellulales</taxon>
        <taxon>Lacipirellulaceae</taxon>
        <taxon>Bythopirellula</taxon>
    </lineage>
</organism>
<name>A0A5C6D1E9_9BACT</name>
<feature type="domain" description="Ice-binding protein C-terminal" evidence="1">
    <location>
        <begin position="132"/>
        <end position="156"/>
    </location>
</feature>
<sequence>MLPGLIEDLSAYRYFDGLVADEPQWTTSEYDSNKLIQNSVGEMSVMYNEFLGAWTLMYITGGAEPDFEIRQAEYPWGPWSEPITVADFSQAPGLYSPYMNPLYVENKGETVYFTMSLWGPYDVYLAKVTLVSVPEPQSVAMFGVALAAFGMATLRRTPCHPVWVLVSGQLGGIAMYVRLSIDA</sequence>
<feature type="domain" description="DUF4185" evidence="2">
    <location>
        <begin position="6"/>
        <end position="126"/>
    </location>
</feature>
<dbReference type="Pfam" id="PF07589">
    <property type="entry name" value="PEP-CTERM"/>
    <property type="match status" value="1"/>
</dbReference>
<dbReference type="OrthoDB" id="284233at2"/>
<evidence type="ECO:0000313" key="4">
    <source>
        <dbReference type="Proteomes" id="UP000318437"/>
    </source>
</evidence>
<gene>
    <name evidence="3" type="ORF">Pla144_02650</name>
</gene>
<proteinExistence type="predicted"/>
<dbReference type="InterPro" id="IPR013424">
    <property type="entry name" value="Ice-binding_C"/>
</dbReference>
<dbReference type="AlphaFoldDB" id="A0A5C6D1E9"/>
<evidence type="ECO:0000259" key="2">
    <source>
        <dbReference type="Pfam" id="PF13810"/>
    </source>
</evidence>